<dbReference type="Pfam" id="PF00206">
    <property type="entry name" value="Lyase_1"/>
    <property type="match status" value="1"/>
</dbReference>
<dbReference type="Pfam" id="PF08328">
    <property type="entry name" value="ASL_C"/>
    <property type="match status" value="1"/>
</dbReference>
<comment type="pathway">
    <text evidence="2">Purine metabolism; AMP biosynthesis via de novo pathway; AMP from IMP: step 2/2.</text>
</comment>
<proteinExistence type="predicted"/>
<dbReference type="SUPFAM" id="SSF48557">
    <property type="entry name" value="L-aspartase-like"/>
    <property type="match status" value="1"/>
</dbReference>
<comment type="pathway">
    <text evidence="1">Purine metabolism; IMP biosynthesis via de novo pathway; 5-amino-1-(5-phospho-D-ribosyl)imidazole-4-carboxamide from 5-amino-1-(5-phospho-D-ribosyl)imidazole-4-carboxylate: step 2/2.</text>
</comment>
<dbReference type="PANTHER" id="PTHR43411:SF1">
    <property type="entry name" value="ADENYLOSUCCINATE LYASE"/>
    <property type="match status" value="1"/>
</dbReference>
<dbReference type="InterPro" id="IPR000362">
    <property type="entry name" value="Fumarate_lyase_fam"/>
</dbReference>
<evidence type="ECO:0000256" key="1">
    <source>
        <dbReference type="ARBA" id="ARBA00004706"/>
    </source>
</evidence>
<dbReference type="GO" id="GO:0006188">
    <property type="term" value="P:IMP biosynthetic process"/>
    <property type="evidence" value="ECO:0007669"/>
    <property type="project" value="InterPro"/>
</dbReference>
<evidence type="ECO:0008006" key="7">
    <source>
        <dbReference type="Google" id="ProtNLM"/>
    </source>
</evidence>
<accession>A0A6C0BTY9</accession>
<evidence type="ECO:0000256" key="3">
    <source>
        <dbReference type="ARBA" id="ARBA00022755"/>
    </source>
</evidence>
<dbReference type="Gene3D" id="1.10.40.30">
    <property type="entry name" value="Fumarase/aspartase (C-terminal domain)"/>
    <property type="match status" value="1"/>
</dbReference>
<dbReference type="InterPro" id="IPR024083">
    <property type="entry name" value="Fumarase/histidase_N"/>
</dbReference>
<protein>
    <recommendedName>
        <fullName evidence="7">Adenylosuccinate lyase</fullName>
    </recommendedName>
</protein>
<evidence type="ECO:0000259" key="4">
    <source>
        <dbReference type="Pfam" id="PF00206"/>
    </source>
</evidence>
<dbReference type="PROSITE" id="PS00163">
    <property type="entry name" value="FUMARATE_LYASES"/>
    <property type="match status" value="1"/>
</dbReference>
<evidence type="ECO:0000313" key="6">
    <source>
        <dbReference type="EMBL" id="QHS95039.1"/>
    </source>
</evidence>
<dbReference type="InterPro" id="IPR008948">
    <property type="entry name" value="L-Aspartase-like"/>
</dbReference>
<dbReference type="PANTHER" id="PTHR43411">
    <property type="entry name" value="ADENYLOSUCCINATE LYASE"/>
    <property type="match status" value="1"/>
</dbReference>
<sequence>MSTIIKSDKRNLHINNTHLEDKDKHNLHINNTHLEDKDNHTTTVQHNISNIPNNYQHYCISPIDGRYNYITKSLSNYFSEFNFFKYRLFIELKYFCELSKFIPELSLINDTDRNSIMNIWSYFSDTDYHFIKNIEKTTQHDIKALEYFIQQKFTTLGYNNYISFIHFGLTSQDINTSANILALKDCMNNDFIPIISNLLIKIELISSQFKNDTMLSFTHGQPAVPTTMGKELFVFSYRLQEQLNNLTNMKFTTKFGGAIGNFNAHYYAYPKLNWNLFADKFIDIIGLKREQYTTQISNYDNLCNIFNQIKTINCIINDLNIDCWLYISKGYLKLKIVNDEIGSSTMPQKVNPIHFENSEGNIHIANSIIEGITRKLPVSRLQRDLTDSTILRNIGTIIAYSYISYTSTIKGLDKIDINRDIIYSDLLTNYNVLTEAVQTILRKHKDNKAYEKLHEISRNNFDYYALNLFINNLPENIKNELININHESYRGNISLL</sequence>
<dbReference type="Gene3D" id="1.10.275.10">
    <property type="entry name" value="Fumarase/aspartase (N-terminal domain)"/>
    <property type="match status" value="1"/>
</dbReference>
<reference evidence="6" key="1">
    <citation type="journal article" date="2020" name="Nature">
        <title>Giant virus diversity and host interactions through global metagenomics.</title>
        <authorList>
            <person name="Schulz F."/>
            <person name="Roux S."/>
            <person name="Paez-Espino D."/>
            <person name="Jungbluth S."/>
            <person name="Walsh D.A."/>
            <person name="Denef V.J."/>
            <person name="McMahon K.D."/>
            <person name="Konstantinidis K.T."/>
            <person name="Eloe-Fadrosh E.A."/>
            <person name="Kyrpides N.C."/>
            <person name="Woyke T."/>
        </authorList>
    </citation>
    <scope>NUCLEOTIDE SEQUENCE</scope>
    <source>
        <strain evidence="6">GVMAG-M-3300018428-16</strain>
    </source>
</reference>
<dbReference type="EMBL" id="MN739238">
    <property type="protein sequence ID" value="QHS95039.1"/>
    <property type="molecule type" value="Genomic_DNA"/>
</dbReference>
<dbReference type="InterPro" id="IPR047136">
    <property type="entry name" value="PurB_bact"/>
</dbReference>
<dbReference type="InterPro" id="IPR013539">
    <property type="entry name" value="PurB_C"/>
</dbReference>
<dbReference type="NCBIfam" id="NF006764">
    <property type="entry name" value="PRK09285.1"/>
    <property type="match status" value="1"/>
</dbReference>
<dbReference type="InterPro" id="IPR022761">
    <property type="entry name" value="Fumarate_lyase_N"/>
</dbReference>
<keyword evidence="3" id="KW-0658">Purine biosynthesis</keyword>
<dbReference type="InterPro" id="IPR020557">
    <property type="entry name" value="Fumarate_lyase_CS"/>
</dbReference>
<organism evidence="6">
    <name type="scientific">viral metagenome</name>
    <dbReference type="NCBI Taxonomy" id="1070528"/>
    <lineage>
        <taxon>unclassified sequences</taxon>
        <taxon>metagenomes</taxon>
        <taxon>organismal metagenomes</taxon>
    </lineage>
</organism>
<evidence type="ECO:0000256" key="2">
    <source>
        <dbReference type="ARBA" id="ARBA00004734"/>
    </source>
</evidence>
<feature type="domain" description="Adenylosuccinate lyase PurB C-terminal" evidence="5">
    <location>
        <begin position="379"/>
        <end position="489"/>
    </location>
</feature>
<name>A0A6C0BTY9_9ZZZZ</name>
<dbReference type="AlphaFoldDB" id="A0A6C0BTY9"/>
<evidence type="ECO:0000259" key="5">
    <source>
        <dbReference type="Pfam" id="PF08328"/>
    </source>
</evidence>
<dbReference type="PRINTS" id="PR00149">
    <property type="entry name" value="FUMRATELYASE"/>
</dbReference>
<feature type="domain" description="Fumarate lyase N-terminal" evidence="4">
    <location>
        <begin position="118"/>
        <end position="359"/>
    </location>
</feature>
<dbReference type="GO" id="GO:0004018">
    <property type="term" value="F:N6-(1,2-dicarboxyethyl)AMP AMP-lyase (fumarate-forming) activity"/>
    <property type="evidence" value="ECO:0007669"/>
    <property type="project" value="InterPro"/>
</dbReference>
<dbReference type="Gene3D" id="1.20.200.10">
    <property type="entry name" value="Fumarase/aspartase (Central domain)"/>
    <property type="match status" value="1"/>
</dbReference>